<name>A0A8X6K562_NEPPI</name>
<protein>
    <submittedName>
        <fullName evidence="2">Uncharacterized protein</fullName>
    </submittedName>
</protein>
<sequence>MHPTTLRHIYCLKDGDDTIIFLMALNNFMALERRVRKSPLKPKRKKRQRITDGYRKRERDKAGRPPFNLGGWRSRSTPDQTDEQQIL</sequence>
<dbReference type="EMBL" id="BMAW01094788">
    <property type="protein sequence ID" value="GFS67425.1"/>
    <property type="molecule type" value="Genomic_DNA"/>
</dbReference>
<comment type="caution">
    <text evidence="2">The sequence shown here is derived from an EMBL/GenBank/DDBJ whole genome shotgun (WGS) entry which is preliminary data.</text>
</comment>
<dbReference type="OrthoDB" id="10453537at2759"/>
<dbReference type="Proteomes" id="UP000887013">
    <property type="component" value="Unassembled WGS sequence"/>
</dbReference>
<evidence type="ECO:0000256" key="1">
    <source>
        <dbReference type="SAM" id="MobiDB-lite"/>
    </source>
</evidence>
<reference evidence="2" key="1">
    <citation type="submission" date="2020-08" db="EMBL/GenBank/DDBJ databases">
        <title>Multicomponent nature underlies the extraordinary mechanical properties of spider dragline silk.</title>
        <authorList>
            <person name="Kono N."/>
            <person name="Nakamura H."/>
            <person name="Mori M."/>
            <person name="Yoshida Y."/>
            <person name="Ohtoshi R."/>
            <person name="Malay A.D."/>
            <person name="Moran D.A.P."/>
            <person name="Tomita M."/>
            <person name="Numata K."/>
            <person name="Arakawa K."/>
        </authorList>
    </citation>
    <scope>NUCLEOTIDE SEQUENCE</scope>
</reference>
<evidence type="ECO:0000313" key="2">
    <source>
        <dbReference type="EMBL" id="GFS67425.1"/>
    </source>
</evidence>
<feature type="compositionally biased region" description="Polar residues" evidence="1">
    <location>
        <begin position="74"/>
        <end position="87"/>
    </location>
</feature>
<feature type="region of interest" description="Disordered" evidence="1">
    <location>
        <begin position="35"/>
        <end position="87"/>
    </location>
</feature>
<evidence type="ECO:0000313" key="3">
    <source>
        <dbReference type="Proteomes" id="UP000887013"/>
    </source>
</evidence>
<accession>A0A8X6K562</accession>
<organism evidence="2 3">
    <name type="scientific">Nephila pilipes</name>
    <name type="common">Giant wood spider</name>
    <name type="synonym">Nephila maculata</name>
    <dbReference type="NCBI Taxonomy" id="299642"/>
    <lineage>
        <taxon>Eukaryota</taxon>
        <taxon>Metazoa</taxon>
        <taxon>Ecdysozoa</taxon>
        <taxon>Arthropoda</taxon>
        <taxon>Chelicerata</taxon>
        <taxon>Arachnida</taxon>
        <taxon>Araneae</taxon>
        <taxon>Araneomorphae</taxon>
        <taxon>Entelegynae</taxon>
        <taxon>Araneoidea</taxon>
        <taxon>Nephilidae</taxon>
        <taxon>Nephila</taxon>
    </lineage>
</organism>
<gene>
    <name evidence="2" type="ORF">NPIL_307441</name>
</gene>
<proteinExistence type="predicted"/>
<feature type="compositionally biased region" description="Basic residues" evidence="1">
    <location>
        <begin position="35"/>
        <end position="48"/>
    </location>
</feature>
<dbReference type="AlphaFoldDB" id="A0A8X6K562"/>
<keyword evidence="3" id="KW-1185">Reference proteome</keyword>
<feature type="compositionally biased region" description="Basic and acidic residues" evidence="1">
    <location>
        <begin position="49"/>
        <end position="63"/>
    </location>
</feature>